<comment type="pathway">
    <text evidence="1 6">Carbohydrate biosynthesis; dTDP-L-rhamnose biosynthesis.</text>
</comment>
<keyword evidence="9" id="KW-1185">Reference proteome</keyword>
<dbReference type="InterPro" id="IPR029903">
    <property type="entry name" value="RmlD-like-bd"/>
</dbReference>
<evidence type="ECO:0000256" key="3">
    <source>
        <dbReference type="ARBA" id="ARBA00012929"/>
    </source>
</evidence>
<dbReference type="CDD" id="cd05254">
    <property type="entry name" value="dTDP_HR_like_SDR_e"/>
    <property type="match status" value="1"/>
</dbReference>
<comment type="similarity">
    <text evidence="2 6">Belongs to the dTDP-4-dehydrorhamnose reductase family.</text>
</comment>
<dbReference type="Gene3D" id="3.40.50.720">
    <property type="entry name" value="NAD(P)-binding Rossmann-like Domain"/>
    <property type="match status" value="1"/>
</dbReference>
<keyword evidence="6" id="KW-0560">Oxidoreductase</keyword>
<comment type="catalytic activity">
    <reaction evidence="5">
        <text>dTDP-beta-L-rhamnose + NADP(+) = dTDP-4-dehydro-beta-L-rhamnose + NADPH + H(+)</text>
        <dbReference type="Rhea" id="RHEA:21796"/>
        <dbReference type="ChEBI" id="CHEBI:15378"/>
        <dbReference type="ChEBI" id="CHEBI:57510"/>
        <dbReference type="ChEBI" id="CHEBI:57783"/>
        <dbReference type="ChEBI" id="CHEBI:58349"/>
        <dbReference type="ChEBI" id="CHEBI:62830"/>
        <dbReference type="EC" id="1.1.1.133"/>
    </reaction>
</comment>
<dbReference type="Proteomes" id="UP001182991">
    <property type="component" value="Unassembled WGS sequence"/>
</dbReference>
<dbReference type="InterPro" id="IPR005913">
    <property type="entry name" value="dTDP_dehydrorham_reduct"/>
</dbReference>
<organism evidence="8 9">
    <name type="scientific">Mesonia ostreae</name>
    <dbReference type="NCBI Taxonomy" id="861110"/>
    <lineage>
        <taxon>Bacteria</taxon>
        <taxon>Pseudomonadati</taxon>
        <taxon>Bacteroidota</taxon>
        <taxon>Flavobacteriia</taxon>
        <taxon>Flavobacteriales</taxon>
        <taxon>Flavobacteriaceae</taxon>
        <taxon>Mesonia</taxon>
    </lineage>
</organism>
<evidence type="ECO:0000256" key="6">
    <source>
        <dbReference type="RuleBase" id="RU364082"/>
    </source>
</evidence>
<dbReference type="EMBL" id="JAVRBG010000004">
    <property type="protein sequence ID" value="MDT0294038.1"/>
    <property type="molecule type" value="Genomic_DNA"/>
</dbReference>
<gene>
    <name evidence="8" type="ORF">RLT85_05275</name>
</gene>
<evidence type="ECO:0000256" key="1">
    <source>
        <dbReference type="ARBA" id="ARBA00004781"/>
    </source>
</evidence>
<evidence type="ECO:0000259" key="7">
    <source>
        <dbReference type="Pfam" id="PF04321"/>
    </source>
</evidence>
<evidence type="ECO:0000256" key="2">
    <source>
        <dbReference type="ARBA" id="ARBA00010944"/>
    </source>
</evidence>
<evidence type="ECO:0000313" key="8">
    <source>
        <dbReference type="EMBL" id="MDT0294038.1"/>
    </source>
</evidence>
<dbReference type="PANTHER" id="PTHR10491">
    <property type="entry name" value="DTDP-4-DEHYDRORHAMNOSE REDUCTASE"/>
    <property type="match status" value="1"/>
</dbReference>
<sequence length="287" mass="32327">MKKKVLVLGATGMLGHQVVYRLDNNPDFEVVNVSYRNKLNSNTIILDLNNKSKLEDLLKDEKPTYVINCVGVLIKGANSNPANAIYLNSYLPHFLAQVCDDINAKLIHISTDCVFSGDKGGYTEKDEKDGKDIYAKTKALGEVENTKHLTLRTSIIGPELKENGEGLFHWFMEQEGETNGFTQAIWSGVTTTELAKVIEQSIKQELQGLYHVTNSKSINKFELLKLFKKETGKAVKINEVEGKAVNKSFVDTQRDLKRIIPSYAIMVQEMVQFMKENPTLYKNYNLG</sequence>
<dbReference type="PANTHER" id="PTHR10491:SF4">
    <property type="entry name" value="METHIONINE ADENOSYLTRANSFERASE 2 SUBUNIT BETA"/>
    <property type="match status" value="1"/>
</dbReference>
<reference evidence="9" key="1">
    <citation type="submission" date="2023-07" db="EMBL/GenBank/DDBJ databases">
        <title>Isolating and identifying novel microbial strains from the Mariana Trench.</title>
        <authorList>
            <person name="Fu H."/>
        </authorList>
    </citation>
    <scope>NUCLEOTIDE SEQUENCE [LARGE SCALE GENOMIC DNA]</scope>
    <source>
        <strain evidence="9">T-y2</strain>
    </source>
</reference>
<comment type="function">
    <text evidence="6">Catalyzes the reduction of dTDP-6-deoxy-L-lyxo-4-hexulose to yield dTDP-L-rhamnose.</text>
</comment>
<dbReference type="InterPro" id="IPR036291">
    <property type="entry name" value="NAD(P)-bd_dom_sf"/>
</dbReference>
<dbReference type="SUPFAM" id="SSF51735">
    <property type="entry name" value="NAD(P)-binding Rossmann-fold domains"/>
    <property type="match status" value="1"/>
</dbReference>
<dbReference type="RefSeq" id="WP_311400992.1">
    <property type="nucleotide sequence ID" value="NZ_JAVRBG010000004.1"/>
</dbReference>
<evidence type="ECO:0000313" key="9">
    <source>
        <dbReference type="Proteomes" id="UP001182991"/>
    </source>
</evidence>
<feature type="domain" description="RmlD-like substrate binding" evidence="7">
    <location>
        <begin position="4"/>
        <end position="242"/>
    </location>
</feature>
<name>A0ABU2KHA1_9FLAO</name>
<evidence type="ECO:0000256" key="5">
    <source>
        <dbReference type="ARBA" id="ARBA00048200"/>
    </source>
</evidence>
<evidence type="ECO:0000256" key="4">
    <source>
        <dbReference type="ARBA" id="ARBA00017099"/>
    </source>
</evidence>
<accession>A0ABU2KHA1</accession>
<proteinExistence type="inferred from homology"/>
<dbReference type="Pfam" id="PF04321">
    <property type="entry name" value="RmlD_sub_bind"/>
    <property type="match status" value="1"/>
</dbReference>
<dbReference type="EC" id="1.1.1.133" evidence="3 6"/>
<comment type="caution">
    <text evidence="8">The sequence shown here is derived from an EMBL/GenBank/DDBJ whole genome shotgun (WGS) entry which is preliminary data.</text>
</comment>
<protein>
    <recommendedName>
        <fullName evidence="4 6">dTDP-4-dehydrorhamnose reductase</fullName>
        <ecNumber evidence="3 6">1.1.1.133</ecNumber>
    </recommendedName>
</protein>
<keyword evidence="6" id="KW-0521">NADP</keyword>